<evidence type="ECO:0000313" key="9">
    <source>
        <dbReference type="EMBL" id="EGR27312.1"/>
    </source>
</evidence>
<evidence type="ECO:0000313" key="10">
    <source>
        <dbReference type="Proteomes" id="UP000008983"/>
    </source>
</evidence>
<dbReference type="GO" id="GO:0005525">
    <property type="term" value="F:GTP binding"/>
    <property type="evidence" value="ECO:0007669"/>
    <property type="project" value="UniProtKB-KW"/>
</dbReference>
<dbReference type="OMA" id="ITAIYQM"/>
<keyword evidence="10" id="KW-1185">Reference proteome</keyword>
<dbReference type="GO" id="GO:0012505">
    <property type="term" value="C:endomembrane system"/>
    <property type="evidence" value="ECO:0007669"/>
    <property type="project" value="UniProtKB-SubCell"/>
</dbReference>
<dbReference type="SMART" id="SM00173">
    <property type="entry name" value="RAS"/>
    <property type="match status" value="1"/>
</dbReference>
<dbReference type="InterPro" id="IPR050209">
    <property type="entry name" value="Rab_GTPases_membrane_traffic"/>
</dbReference>
<evidence type="ECO:0000256" key="3">
    <source>
        <dbReference type="ARBA" id="ARBA00023134"/>
    </source>
</evidence>
<keyword evidence="4 8" id="KW-0472">Membrane</keyword>
<dbReference type="SUPFAM" id="SSF52540">
    <property type="entry name" value="P-loop containing nucleoside triphosphate hydrolases"/>
    <property type="match status" value="1"/>
</dbReference>
<dbReference type="Proteomes" id="UP000008983">
    <property type="component" value="Unassembled WGS sequence"/>
</dbReference>
<keyword evidence="8" id="KW-0812">Transmembrane</keyword>
<dbReference type="InterPro" id="IPR005225">
    <property type="entry name" value="Small_GTP-bd"/>
</dbReference>
<evidence type="ECO:0000256" key="8">
    <source>
        <dbReference type="SAM" id="Phobius"/>
    </source>
</evidence>
<dbReference type="Gene3D" id="3.40.50.300">
    <property type="entry name" value="P-loop containing nucleotide triphosphate hydrolases"/>
    <property type="match status" value="1"/>
</dbReference>
<keyword evidence="5" id="KW-0449">Lipoprotein</keyword>
<dbReference type="PROSITE" id="PS51419">
    <property type="entry name" value="RAB"/>
    <property type="match status" value="1"/>
</dbReference>
<dbReference type="NCBIfam" id="TIGR00231">
    <property type="entry name" value="small_GTP"/>
    <property type="match status" value="1"/>
</dbReference>
<dbReference type="GeneID" id="14903368"/>
<keyword evidence="8" id="KW-1133">Transmembrane helix</keyword>
<dbReference type="Pfam" id="PF00071">
    <property type="entry name" value="Ras"/>
    <property type="match status" value="1"/>
</dbReference>
<protein>
    <submittedName>
        <fullName evidence="9">Ras oncogene family protein, putative</fullName>
    </submittedName>
</protein>
<dbReference type="PANTHER" id="PTHR47979">
    <property type="entry name" value="DRAB11-RELATED"/>
    <property type="match status" value="1"/>
</dbReference>
<dbReference type="PRINTS" id="PR00449">
    <property type="entry name" value="RASTRNSFRMNG"/>
</dbReference>
<evidence type="ECO:0000256" key="4">
    <source>
        <dbReference type="ARBA" id="ARBA00023136"/>
    </source>
</evidence>
<dbReference type="eggNOG" id="KOG0087">
    <property type="taxonomic scope" value="Eukaryota"/>
</dbReference>
<organism evidence="9 10">
    <name type="scientific">Ichthyophthirius multifiliis</name>
    <name type="common">White spot disease agent</name>
    <name type="synonym">Ich</name>
    <dbReference type="NCBI Taxonomy" id="5932"/>
    <lineage>
        <taxon>Eukaryota</taxon>
        <taxon>Sar</taxon>
        <taxon>Alveolata</taxon>
        <taxon>Ciliophora</taxon>
        <taxon>Intramacronucleata</taxon>
        <taxon>Oligohymenophorea</taxon>
        <taxon>Hymenostomatida</taxon>
        <taxon>Ophryoglenina</taxon>
        <taxon>Ichthyophthirius</taxon>
    </lineage>
</organism>
<dbReference type="InterPro" id="IPR001806">
    <property type="entry name" value="Small_GTPase"/>
</dbReference>
<dbReference type="STRING" id="857967.G0R5F4"/>
<dbReference type="OrthoDB" id="9989112at2759"/>
<sequence>MTTIKKDEEHDFIFKIVLIGDSNVGKSNLLSRFTKDQFFQDQKTTIGVEFATRSIITDNKLIKAQIWDTAGQERYKSITTAYYRGAVGALLIYDITKYLSFTNIQKWLNEIRDHAEPHIVIMLVGNKSDLKHLRQVKQEEATLFAENNNIAFIEASALDSSNVELSFYRLITGFIFLNYFFFYYFFLEIYQLLNKRSIVNESINDSFYKNNDKIKNLNNSSFYKQNQKQNINNNTQNKQNESCCSI</sequence>
<evidence type="ECO:0000256" key="7">
    <source>
        <dbReference type="ARBA" id="ARBA00037868"/>
    </source>
</evidence>
<dbReference type="RefSeq" id="XP_004024196.1">
    <property type="nucleotide sequence ID" value="XM_004024147.1"/>
</dbReference>
<evidence type="ECO:0000256" key="2">
    <source>
        <dbReference type="ARBA" id="ARBA00022741"/>
    </source>
</evidence>
<dbReference type="SMART" id="SM00176">
    <property type="entry name" value="RAN"/>
    <property type="match status" value="1"/>
</dbReference>
<dbReference type="SMART" id="SM00174">
    <property type="entry name" value="RHO"/>
    <property type="match status" value="1"/>
</dbReference>
<reference evidence="9 10" key="1">
    <citation type="submission" date="2011-07" db="EMBL/GenBank/DDBJ databases">
        <authorList>
            <person name="Coyne R."/>
            <person name="Brami D."/>
            <person name="Johnson J."/>
            <person name="Hostetler J."/>
            <person name="Hannick L."/>
            <person name="Clark T."/>
            <person name="Cassidy-Hanley D."/>
            <person name="Inman J."/>
        </authorList>
    </citation>
    <scope>NUCLEOTIDE SEQUENCE [LARGE SCALE GENOMIC DNA]</scope>
    <source>
        <strain evidence="9 10">G5</strain>
    </source>
</reference>
<comment type="similarity">
    <text evidence="1">Belongs to the small GTPase superfamily. Rab family.</text>
</comment>
<dbReference type="InterPro" id="IPR027417">
    <property type="entry name" value="P-loop_NTPase"/>
</dbReference>
<name>G0R5F4_ICHMU</name>
<accession>G0R5F4</accession>
<dbReference type="SMART" id="SM00175">
    <property type="entry name" value="RAB"/>
    <property type="match status" value="1"/>
</dbReference>
<comment type="subcellular location">
    <subcellularLocation>
        <location evidence="7">Endomembrane system</location>
        <topology evidence="7">Lipid-anchor</topology>
    </subcellularLocation>
</comment>
<dbReference type="PROSITE" id="PS51421">
    <property type="entry name" value="RAS"/>
    <property type="match status" value="1"/>
</dbReference>
<evidence type="ECO:0000256" key="6">
    <source>
        <dbReference type="ARBA" id="ARBA00023289"/>
    </source>
</evidence>
<keyword evidence="6" id="KW-0636">Prenylation</keyword>
<dbReference type="AlphaFoldDB" id="G0R5F4"/>
<keyword evidence="3" id="KW-0342">GTP-binding</keyword>
<keyword evidence="2" id="KW-0547">Nucleotide-binding</keyword>
<evidence type="ECO:0000256" key="5">
    <source>
        <dbReference type="ARBA" id="ARBA00023288"/>
    </source>
</evidence>
<dbReference type="GO" id="GO:0003924">
    <property type="term" value="F:GTPase activity"/>
    <property type="evidence" value="ECO:0007669"/>
    <property type="project" value="InterPro"/>
</dbReference>
<evidence type="ECO:0000256" key="1">
    <source>
        <dbReference type="ARBA" id="ARBA00006270"/>
    </source>
</evidence>
<dbReference type="EMBL" id="GL984369">
    <property type="protein sequence ID" value="EGR27312.1"/>
    <property type="molecule type" value="Genomic_DNA"/>
</dbReference>
<proteinExistence type="inferred from homology"/>
<dbReference type="FunFam" id="3.40.50.300:FF:000067">
    <property type="entry name" value="ras-related protein RABA1f"/>
    <property type="match status" value="1"/>
</dbReference>
<dbReference type="CDD" id="cd01868">
    <property type="entry name" value="Rab11_like"/>
    <property type="match status" value="1"/>
</dbReference>
<feature type="transmembrane region" description="Helical" evidence="8">
    <location>
        <begin position="167"/>
        <end position="187"/>
    </location>
</feature>
<dbReference type="InParanoid" id="G0R5F4"/>
<dbReference type="PROSITE" id="PS51420">
    <property type="entry name" value="RHO"/>
    <property type="match status" value="1"/>
</dbReference>
<gene>
    <name evidence="9" type="ORF">IMG5_198200</name>
</gene>